<evidence type="ECO:0000313" key="3">
    <source>
        <dbReference type="Proteomes" id="UP000298138"/>
    </source>
</evidence>
<dbReference type="InParanoid" id="A0A4S2N766"/>
<accession>A0A4S2N766</accession>
<evidence type="ECO:0000256" key="1">
    <source>
        <dbReference type="SAM" id="MobiDB-lite"/>
    </source>
</evidence>
<dbReference type="Proteomes" id="UP000298138">
    <property type="component" value="Unassembled WGS sequence"/>
</dbReference>
<gene>
    <name evidence="2" type="ORF">EX30DRAFT_16914</name>
</gene>
<feature type="compositionally biased region" description="Low complexity" evidence="1">
    <location>
        <begin position="21"/>
        <end position="38"/>
    </location>
</feature>
<feature type="region of interest" description="Disordered" evidence="1">
    <location>
        <begin position="1"/>
        <end position="94"/>
    </location>
</feature>
<proteinExistence type="predicted"/>
<name>A0A4S2N766_9PEZI</name>
<keyword evidence="3" id="KW-1185">Reference proteome</keyword>
<dbReference type="AlphaFoldDB" id="A0A4S2N766"/>
<evidence type="ECO:0000313" key="2">
    <source>
        <dbReference type="EMBL" id="TGZ85117.1"/>
    </source>
</evidence>
<dbReference type="EMBL" id="ML220112">
    <property type="protein sequence ID" value="TGZ85117.1"/>
    <property type="molecule type" value="Genomic_DNA"/>
</dbReference>
<feature type="compositionally biased region" description="Low complexity" evidence="1">
    <location>
        <begin position="59"/>
        <end position="94"/>
    </location>
</feature>
<organism evidence="2 3">
    <name type="scientific">Ascodesmis nigricans</name>
    <dbReference type="NCBI Taxonomy" id="341454"/>
    <lineage>
        <taxon>Eukaryota</taxon>
        <taxon>Fungi</taxon>
        <taxon>Dikarya</taxon>
        <taxon>Ascomycota</taxon>
        <taxon>Pezizomycotina</taxon>
        <taxon>Pezizomycetes</taxon>
        <taxon>Pezizales</taxon>
        <taxon>Ascodesmidaceae</taxon>
        <taxon>Ascodesmis</taxon>
    </lineage>
</organism>
<sequence>MSLAPPPRSSSSSTTPPPPSSTTNASSPPSTTSVSRPPAKSHQSGTIEHHWNDLPTSFLPSSRTTSRSVSPLPPTTTTSSTTTTPPPASSSTATTFSSLLSQLFTTSPSSLGAKERQLCYARITKVDADITEAQKEEVGEVVRRVLEGMETPAWGRERLVAFMLREKGVAVWAAGVRRGVESVAREE</sequence>
<protein>
    <submittedName>
        <fullName evidence="2">Uncharacterized protein</fullName>
    </submittedName>
</protein>
<reference evidence="2 3" key="1">
    <citation type="submission" date="2019-04" db="EMBL/GenBank/DDBJ databases">
        <title>Comparative genomics and transcriptomics to analyze fruiting body development in filamentous ascomycetes.</title>
        <authorList>
            <consortium name="DOE Joint Genome Institute"/>
            <person name="Lutkenhaus R."/>
            <person name="Traeger S."/>
            <person name="Breuer J."/>
            <person name="Kuo A."/>
            <person name="Lipzen A."/>
            <person name="Pangilinan J."/>
            <person name="Dilworth D."/>
            <person name="Sandor L."/>
            <person name="Poggeler S."/>
            <person name="Barry K."/>
            <person name="Grigoriev I.V."/>
            <person name="Nowrousian M."/>
        </authorList>
    </citation>
    <scope>NUCLEOTIDE SEQUENCE [LARGE SCALE GENOMIC DNA]</scope>
    <source>
        <strain evidence="2 3">CBS 389.68</strain>
    </source>
</reference>